<evidence type="ECO:0000259" key="2">
    <source>
        <dbReference type="Pfam" id="PF04235"/>
    </source>
</evidence>
<keyword evidence="4" id="KW-1185">Reference proteome</keyword>
<evidence type="ECO:0000256" key="1">
    <source>
        <dbReference type="SAM" id="Phobius"/>
    </source>
</evidence>
<feature type="transmembrane region" description="Helical" evidence="1">
    <location>
        <begin position="94"/>
        <end position="117"/>
    </location>
</feature>
<keyword evidence="1" id="KW-1133">Transmembrane helix</keyword>
<accession>A0AAE3ISA0</accession>
<gene>
    <name evidence="3" type="ORF">OEV98_02695</name>
</gene>
<feature type="transmembrane region" description="Helical" evidence="1">
    <location>
        <begin position="251"/>
        <end position="268"/>
    </location>
</feature>
<dbReference type="Proteomes" id="UP001209318">
    <property type="component" value="Unassembled WGS sequence"/>
</dbReference>
<protein>
    <submittedName>
        <fullName evidence="3">DUF418 domain-containing protein</fullName>
    </submittedName>
</protein>
<dbReference type="RefSeq" id="WP_263071642.1">
    <property type="nucleotide sequence ID" value="NZ_JAOUSF010000001.1"/>
</dbReference>
<keyword evidence="1" id="KW-0472">Membrane</keyword>
<organism evidence="3 4">
    <name type="scientific">Perspicuibacillus lycopersici</name>
    <dbReference type="NCBI Taxonomy" id="1325689"/>
    <lineage>
        <taxon>Bacteria</taxon>
        <taxon>Bacillati</taxon>
        <taxon>Bacillota</taxon>
        <taxon>Bacilli</taxon>
        <taxon>Bacillales</taxon>
        <taxon>Bacillaceae</taxon>
        <taxon>Perspicuibacillus</taxon>
    </lineage>
</organism>
<comment type="caution">
    <text evidence="3">The sequence shown here is derived from an EMBL/GenBank/DDBJ whole genome shotgun (WGS) entry which is preliminary data.</text>
</comment>
<reference evidence="3" key="1">
    <citation type="submission" date="2022-10" db="EMBL/GenBank/DDBJ databases">
        <title>Description of Fervidibacillus gen. nov. in the family Fervidibacillaceae fam. nov. with two species, Fervidibacillus albus sp. nov., and Fervidibacillus halotolerans sp. nov., isolated from tidal flat sediments.</title>
        <authorList>
            <person name="Kwon K.K."/>
            <person name="Yang S.-H."/>
        </authorList>
    </citation>
    <scope>NUCLEOTIDE SEQUENCE</scope>
    <source>
        <strain evidence="3">JCM 19140</strain>
    </source>
</reference>
<dbReference type="PANTHER" id="PTHR30590:SF2">
    <property type="entry name" value="INNER MEMBRANE PROTEIN"/>
    <property type="match status" value="1"/>
</dbReference>
<feature type="transmembrane region" description="Helical" evidence="1">
    <location>
        <begin position="63"/>
        <end position="82"/>
    </location>
</feature>
<dbReference type="InterPro" id="IPR007349">
    <property type="entry name" value="DUF418"/>
</dbReference>
<feature type="transmembrane region" description="Helical" evidence="1">
    <location>
        <begin position="123"/>
        <end position="142"/>
    </location>
</feature>
<feature type="domain" description="DUF418" evidence="2">
    <location>
        <begin position="232"/>
        <end position="386"/>
    </location>
</feature>
<evidence type="ECO:0000313" key="3">
    <source>
        <dbReference type="EMBL" id="MCU9612471.1"/>
    </source>
</evidence>
<feature type="transmembrane region" description="Helical" evidence="1">
    <location>
        <begin position="149"/>
        <end position="171"/>
    </location>
</feature>
<dbReference type="EMBL" id="JAOUSF010000001">
    <property type="protein sequence ID" value="MCU9612471.1"/>
    <property type="molecule type" value="Genomic_DNA"/>
</dbReference>
<feature type="transmembrane region" description="Helical" evidence="1">
    <location>
        <begin position="280"/>
        <end position="298"/>
    </location>
</feature>
<dbReference type="InterPro" id="IPR052529">
    <property type="entry name" value="Bact_Transport_Assoc"/>
</dbReference>
<name>A0AAE3ISA0_9BACI</name>
<dbReference type="AlphaFoldDB" id="A0AAE3ISA0"/>
<feature type="transmembrane region" description="Helical" evidence="1">
    <location>
        <begin position="343"/>
        <end position="362"/>
    </location>
</feature>
<feature type="transmembrane region" description="Helical" evidence="1">
    <location>
        <begin position="210"/>
        <end position="231"/>
    </location>
</feature>
<feature type="transmembrane region" description="Helical" evidence="1">
    <location>
        <begin position="23"/>
        <end position="43"/>
    </location>
</feature>
<dbReference type="PANTHER" id="PTHR30590">
    <property type="entry name" value="INNER MEMBRANE PROTEIN"/>
    <property type="match status" value="1"/>
</dbReference>
<evidence type="ECO:0000313" key="4">
    <source>
        <dbReference type="Proteomes" id="UP001209318"/>
    </source>
</evidence>
<dbReference type="Pfam" id="PF04235">
    <property type="entry name" value="DUF418"/>
    <property type="match status" value="1"/>
</dbReference>
<proteinExistence type="predicted"/>
<sequence length="395" mass="44880">MNNEIGTNHGYDRIATIDVMRGLAILGIFAVNIFSFHTPYLYADPVTLAETAWDKWVYAIVDILAQASFYPLFAFLFGYGLIIIKERVEARGELAFYPTAIRRMIGLLLLGMIHAFFIWPGDILVVYAILGIFLLAFTHLSAKGMTITAIVLYTVPNLLLVVLAYIASVFVSSEEIYPVQIAEHVQAIYQNGSFLEITNQRIIDWSYTNWGVGSIQIFFMILPLLLLGAAFAKQQKLIHTEANTRFFKKMFCIALPIGLVIKLLPYLGNQNLSLFVFQDLFGGPIVTAGYISLIYLIANKWKQHRLLLLFANVGRLSLSNYLFQSLICSVIFYSYGFSLYGKVSYVFSTFLAICIFLIQLYLSKQWLKSYQMGPVEWLLRGITYGKISSLKRREQ</sequence>
<keyword evidence="1" id="KW-0812">Transmembrane</keyword>